<gene>
    <name evidence="1" type="ORF">T4E_9304</name>
</gene>
<organism evidence="1 2">
    <name type="scientific">Trichinella pseudospiralis</name>
    <name type="common">Parasitic roundworm</name>
    <dbReference type="NCBI Taxonomy" id="6337"/>
    <lineage>
        <taxon>Eukaryota</taxon>
        <taxon>Metazoa</taxon>
        <taxon>Ecdysozoa</taxon>
        <taxon>Nematoda</taxon>
        <taxon>Enoplea</taxon>
        <taxon>Dorylaimia</taxon>
        <taxon>Trichinellida</taxon>
        <taxon>Trichinellidae</taxon>
        <taxon>Trichinella</taxon>
    </lineage>
</organism>
<evidence type="ECO:0000313" key="1">
    <source>
        <dbReference type="EMBL" id="KRX79469.1"/>
    </source>
</evidence>
<proteinExistence type="predicted"/>
<sequence length="120" mass="13643">LFELFKADKQHRMQLLVSPIQLNVADSKASLSSLQLCGEWNFRNFIPSQSTVEVSLGDLEAVLTSVEAIRLARLFDLLIGALFDNADELRRPLYDSITFEHEHQHAGYKLSRLSIDSIRL</sequence>
<name>A0A0V0WUT0_TRIPS</name>
<comment type="caution">
    <text evidence="1">The sequence shown here is derived from an EMBL/GenBank/DDBJ whole genome shotgun (WGS) entry which is preliminary data.</text>
</comment>
<dbReference type="EMBL" id="JYDU01000843">
    <property type="protein sequence ID" value="KRX79469.1"/>
    <property type="molecule type" value="Genomic_DNA"/>
</dbReference>
<feature type="non-terminal residue" evidence="1">
    <location>
        <position position="1"/>
    </location>
</feature>
<dbReference type="AlphaFoldDB" id="A0A0V0WUT0"/>
<reference evidence="1 2" key="1">
    <citation type="submission" date="2015-01" db="EMBL/GenBank/DDBJ databases">
        <title>Evolution of Trichinella species and genotypes.</title>
        <authorList>
            <person name="Korhonen P.K."/>
            <person name="Edoardo P."/>
            <person name="Giuseppe L.R."/>
            <person name="Gasser R.B."/>
        </authorList>
    </citation>
    <scope>NUCLEOTIDE SEQUENCE [LARGE SCALE GENOMIC DNA]</scope>
    <source>
        <strain evidence="1">ISS141</strain>
    </source>
</reference>
<dbReference type="Proteomes" id="UP000054815">
    <property type="component" value="Unassembled WGS sequence"/>
</dbReference>
<protein>
    <submittedName>
        <fullName evidence="1">Uncharacterized protein</fullName>
    </submittedName>
</protein>
<dbReference type="STRING" id="6337.A0A0V0WUT0"/>
<evidence type="ECO:0000313" key="2">
    <source>
        <dbReference type="Proteomes" id="UP000054815"/>
    </source>
</evidence>
<feature type="non-terminal residue" evidence="1">
    <location>
        <position position="120"/>
    </location>
</feature>
<accession>A0A0V0WUT0</accession>